<gene>
    <name evidence="1" type="ORF">Gohar_007511</name>
</gene>
<dbReference type="EMBL" id="JABFAD010000004">
    <property type="protein sequence ID" value="MBA0796771.1"/>
    <property type="molecule type" value="Genomic_DNA"/>
</dbReference>
<organism evidence="1 2">
    <name type="scientific">Gossypium harknessii</name>
    <dbReference type="NCBI Taxonomy" id="34285"/>
    <lineage>
        <taxon>Eukaryota</taxon>
        <taxon>Viridiplantae</taxon>
        <taxon>Streptophyta</taxon>
        <taxon>Embryophyta</taxon>
        <taxon>Tracheophyta</taxon>
        <taxon>Spermatophyta</taxon>
        <taxon>Magnoliopsida</taxon>
        <taxon>eudicotyledons</taxon>
        <taxon>Gunneridae</taxon>
        <taxon>Pentapetalae</taxon>
        <taxon>rosids</taxon>
        <taxon>malvids</taxon>
        <taxon>Malvales</taxon>
        <taxon>Malvaceae</taxon>
        <taxon>Malvoideae</taxon>
        <taxon>Gossypium</taxon>
    </lineage>
</organism>
<sequence length="53" mass="5981">MILETDSKEAIQEIQATGEKREDNRVADGLAKMTFSTPLDKNIFKQPPDAIFQ</sequence>
<protein>
    <submittedName>
        <fullName evidence="1">Uncharacterized protein</fullName>
    </submittedName>
</protein>
<dbReference type="Proteomes" id="UP000593560">
    <property type="component" value="Unassembled WGS sequence"/>
</dbReference>
<name>A0A7J9GH17_9ROSI</name>
<keyword evidence="2" id="KW-1185">Reference proteome</keyword>
<dbReference type="AlphaFoldDB" id="A0A7J9GH17"/>
<feature type="non-terminal residue" evidence="1">
    <location>
        <position position="53"/>
    </location>
</feature>
<evidence type="ECO:0000313" key="2">
    <source>
        <dbReference type="Proteomes" id="UP000593560"/>
    </source>
</evidence>
<reference evidence="1 2" key="1">
    <citation type="journal article" date="2019" name="Genome Biol. Evol.">
        <title>Insights into the evolution of the New World diploid cottons (Gossypium, subgenus Houzingenia) based on genome sequencing.</title>
        <authorList>
            <person name="Grover C.E."/>
            <person name="Arick M.A. 2nd"/>
            <person name="Thrash A."/>
            <person name="Conover J.L."/>
            <person name="Sanders W.S."/>
            <person name="Peterson D.G."/>
            <person name="Frelichowski J.E."/>
            <person name="Scheffler J.A."/>
            <person name="Scheffler B.E."/>
            <person name="Wendel J.F."/>
        </authorList>
    </citation>
    <scope>NUCLEOTIDE SEQUENCE [LARGE SCALE GENOMIC DNA]</scope>
    <source>
        <strain evidence="1">0</strain>
        <tissue evidence="1">Leaf</tissue>
    </source>
</reference>
<comment type="caution">
    <text evidence="1">The sequence shown here is derived from an EMBL/GenBank/DDBJ whole genome shotgun (WGS) entry which is preliminary data.</text>
</comment>
<evidence type="ECO:0000313" key="1">
    <source>
        <dbReference type="EMBL" id="MBA0796771.1"/>
    </source>
</evidence>
<accession>A0A7J9GH17</accession>
<proteinExistence type="predicted"/>